<evidence type="ECO:0008006" key="4">
    <source>
        <dbReference type="Google" id="ProtNLM"/>
    </source>
</evidence>
<proteinExistence type="predicted"/>
<organism evidence="2 3">
    <name type="scientific">Kwoniella heveanensis BCC8398</name>
    <dbReference type="NCBI Taxonomy" id="1296120"/>
    <lineage>
        <taxon>Eukaryota</taxon>
        <taxon>Fungi</taxon>
        <taxon>Dikarya</taxon>
        <taxon>Basidiomycota</taxon>
        <taxon>Agaricomycotina</taxon>
        <taxon>Tremellomycetes</taxon>
        <taxon>Tremellales</taxon>
        <taxon>Cryptococcaceae</taxon>
        <taxon>Kwoniella</taxon>
    </lineage>
</organism>
<feature type="region of interest" description="Disordered" evidence="1">
    <location>
        <begin position="1"/>
        <end position="97"/>
    </location>
</feature>
<name>A0A1B9GX13_9TREE</name>
<keyword evidence="3" id="KW-1185">Reference proteome</keyword>
<dbReference type="AlphaFoldDB" id="A0A1B9GX13"/>
<dbReference type="EMBL" id="KI669499">
    <property type="protein sequence ID" value="OCF35475.1"/>
    <property type="molecule type" value="Genomic_DNA"/>
</dbReference>
<dbReference type="OrthoDB" id="449052at2759"/>
<feature type="compositionally biased region" description="Low complexity" evidence="1">
    <location>
        <begin position="40"/>
        <end position="57"/>
    </location>
</feature>
<reference evidence="2 3" key="1">
    <citation type="submission" date="2013-07" db="EMBL/GenBank/DDBJ databases">
        <title>The Genome Sequence of Cryptococcus heveanensis BCC8398.</title>
        <authorList>
            <consortium name="The Broad Institute Genome Sequencing Platform"/>
            <person name="Cuomo C."/>
            <person name="Litvintseva A."/>
            <person name="Chen Y."/>
            <person name="Heitman J."/>
            <person name="Sun S."/>
            <person name="Springer D."/>
            <person name="Dromer F."/>
            <person name="Young S.K."/>
            <person name="Zeng Q."/>
            <person name="Gargeya S."/>
            <person name="Fitzgerald M."/>
            <person name="Abouelleil A."/>
            <person name="Alvarado L."/>
            <person name="Berlin A.M."/>
            <person name="Chapman S.B."/>
            <person name="Dewar J."/>
            <person name="Goldberg J."/>
            <person name="Griggs A."/>
            <person name="Gujja S."/>
            <person name="Hansen M."/>
            <person name="Howarth C."/>
            <person name="Imamovic A."/>
            <person name="Larimer J."/>
            <person name="McCowan C."/>
            <person name="Murphy C."/>
            <person name="Pearson M."/>
            <person name="Priest M."/>
            <person name="Roberts A."/>
            <person name="Saif S."/>
            <person name="Shea T."/>
            <person name="Sykes S."/>
            <person name="Wortman J."/>
            <person name="Nusbaum C."/>
            <person name="Birren B."/>
        </authorList>
    </citation>
    <scope>NUCLEOTIDE SEQUENCE [LARGE SCALE GENOMIC DNA]</scope>
    <source>
        <strain evidence="2 3">BCC8398</strain>
    </source>
</reference>
<reference evidence="3" key="2">
    <citation type="submission" date="2013-12" db="EMBL/GenBank/DDBJ databases">
        <title>Evolution of pathogenesis and genome organization in the Tremellales.</title>
        <authorList>
            <person name="Cuomo C."/>
            <person name="Litvintseva A."/>
            <person name="Heitman J."/>
            <person name="Chen Y."/>
            <person name="Sun S."/>
            <person name="Springer D."/>
            <person name="Dromer F."/>
            <person name="Young S."/>
            <person name="Zeng Q."/>
            <person name="Chapman S."/>
            <person name="Gujja S."/>
            <person name="Saif S."/>
            <person name="Birren B."/>
        </authorList>
    </citation>
    <scope>NUCLEOTIDE SEQUENCE [LARGE SCALE GENOMIC DNA]</scope>
    <source>
        <strain evidence="3">BCC8398</strain>
    </source>
</reference>
<gene>
    <name evidence="2" type="ORF">I316_03027</name>
</gene>
<evidence type="ECO:0000256" key="1">
    <source>
        <dbReference type="SAM" id="MobiDB-lite"/>
    </source>
</evidence>
<dbReference type="Proteomes" id="UP000092666">
    <property type="component" value="Unassembled WGS sequence"/>
</dbReference>
<dbReference type="STRING" id="1296120.A0A1B9GX13"/>
<protein>
    <recommendedName>
        <fullName evidence="4">CBS domain-containing protein</fullName>
    </recommendedName>
</protein>
<evidence type="ECO:0000313" key="2">
    <source>
        <dbReference type="EMBL" id="OCF35475.1"/>
    </source>
</evidence>
<sequence length="427" mass="45175">MSPSDPAPESMSPHRSAAHPHDNATDAGSRGQGLPHRRPSLTLSPHLLPSSTSSAPLNIPVPRRHGSISSSRSPKSAGFAESLPTSPSLRRQSRGSFGSLSGSAFLPPPLFVSTTSGGSSGLYTRPGPTIETELLLGGDEWLSRTVQSVLESEDVREPIVVVPGEERVEQGVKYADLNTFLLLVLGVTSNGASHTSGKLIDEEDSGDCHRRAEILHRLRGGEDVSVSSVCNVSGKNPHHSVPHDTTLRAIIQLFAKGVHWIAVTGPAADLRVLSHTTLLRHLLSLPDDSCPAAFKAQLDSRALGLPLHSLISLESSATVLDAMQTMSICGVHALGVISGGQIGFRRDNATMTGNETSSYTSSPLLMAIDDDSDGNLIHIVRAQDCAMLVVPSVGKEALAMTLADMTKMVEQMEEAGSQRGEDRVPGE</sequence>
<accession>A0A1B9GX13</accession>
<evidence type="ECO:0000313" key="3">
    <source>
        <dbReference type="Proteomes" id="UP000092666"/>
    </source>
</evidence>
<feature type="compositionally biased region" description="Low complexity" evidence="1">
    <location>
        <begin position="88"/>
        <end position="97"/>
    </location>
</feature>